<evidence type="ECO:0000256" key="1">
    <source>
        <dbReference type="SAM" id="MobiDB-lite"/>
    </source>
</evidence>
<evidence type="ECO:0000313" key="5">
    <source>
        <dbReference type="RefSeq" id="XP_055862743.1"/>
    </source>
</evidence>
<gene>
    <name evidence="5" type="primary">LOC129922125</name>
</gene>
<keyword evidence="2" id="KW-1133">Transmembrane helix</keyword>
<dbReference type="RefSeq" id="XP_055862743.1">
    <property type="nucleotide sequence ID" value="XM_056006768.1"/>
</dbReference>
<organism evidence="4 5">
    <name type="scientific">Biomphalaria glabrata</name>
    <name type="common">Bloodfluke planorb</name>
    <name type="synonym">Freshwater snail</name>
    <dbReference type="NCBI Taxonomy" id="6526"/>
    <lineage>
        <taxon>Eukaryota</taxon>
        <taxon>Metazoa</taxon>
        <taxon>Spiralia</taxon>
        <taxon>Lophotrochozoa</taxon>
        <taxon>Mollusca</taxon>
        <taxon>Gastropoda</taxon>
        <taxon>Heterobranchia</taxon>
        <taxon>Euthyneura</taxon>
        <taxon>Panpulmonata</taxon>
        <taxon>Hygrophila</taxon>
        <taxon>Lymnaeoidea</taxon>
        <taxon>Planorbidae</taxon>
        <taxon>Biomphalaria</taxon>
    </lineage>
</organism>
<dbReference type="GeneID" id="129922125"/>
<keyword evidence="2" id="KW-0472">Membrane</keyword>
<evidence type="ECO:0000256" key="3">
    <source>
        <dbReference type="SAM" id="SignalP"/>
    </source>
</evidence>
<keyword evidence="2" id="KW-0812">Transmembrane</keyword>
<reference evidence="5" key="1">
    <citation type="submission" date="2025-08" db="UniProtKB">
        <authorList>
            <consortium name="RefSeq"/>
        </authorList>
    </citation>
    <scope>IDENTIFICATION</scope>
</reference>
<feature type="transmembrane region" description="Helical" evidence="2">
    <location>
        <begin position="185"/>
        <end position="209"/>
    </location>
</feature>
<protein>
    <submittedName>
        <fullName evidence="5">Uncharacterized protein LOC129922125</fullName>
    </submittedName>
</protein>
<sequence>MNDSIVFCVWLIVSTSAVDVVLEVNGIVFLINDTIIVQAHDCLCKVENIGCTIYHKNNVEAEPVRDKATLYKYSNDYFCEFDNQKVYCNRLEDSHQKKFCSTSSEKSCLLTALVAYGYTCPLGHVRLLILRPETFMFHIWKKELLNLFVCTICTSPEQEDKTTNDIPEPGERSSNSTNHQDNQRIIIIILSSVLGAVVLLIVVVLIICLRRQRQRQRSVVMNREMPEAVQRSLPQINHKEIELNSIHDYASLNFSIHDYLDPRAITEEQALSNDHHMTESRIEYVNPAITDDISCVVGSFSLLNKDTLLADSINNHELGNTSSETLCKNKKLNKVSVLLYIEENTFLQQVDDIFYPVKYLRRTMLPRERHFAIIEMIIESKFPTPRQIPLWNFIHNPVRPQIIVFDIVTLKAATIS</sequence>
<keyword evidence="3" id="KW-0732">Signal</keyword>
<dbReference type="Proteomes" id="UP001165740">
    <property type="component" value="Chromosome 12"/>
</dbReference>
<evidence type="ECO:0000313" key="4">
    <source>
        <dbReference type="Proteomes" id="UP001165740"/>
    </source>
</evidence>
<feature type="chain" id="PRO_5040950171" evidence="3">
    <location>
        <begin position="18"/>
        <end position="416"/>
    </location>
</feature>
<keyword evidence="4" id="KW-1185">Reference proteome</keyword>
<name>A0A9W2YJ47_BIOGL</name>
<accession>A0A9W2YJ47</accession>
<proteinExistence type="predicted"/>
<dbReference type="AlphaFoldDB" id="A0A9W2YJ47"/>
<feature type="region of interest" description="Disordered" evidence="1">
    <location>
        <begin position="158"/>
        <end position="178"/>
    </location>
</feature>
<evidence type="ECO:0000256" key="2">
    <source>
        <dbReference type="SAM" id="Phobius"/>
    </source>
</evidence>
<feature type="signal peptide" evidence="3">
    <location>
        <begin position="1"/>
        <end position="17"/>
    </location>
</feature>